<evidence type="ECO:0008006" key="3">
    <source>
        <dbReference type="Google" id="ProtNLM"/>
    </source>
</evidence>
<evidence type="ECO:0000313" key="1">
    <source>
        <dbReference type="EMBL" id="GCE75949.1"/>
    </source>
</evidence>
<dbReference type="AlphaFoldDB" id="A0A402DP94"/>
<protein>
    <recommendedName>
        <fullName evidence="3">HEAT repeat domain-containing protein</fullName>
    </recommendedName>
</protein>
<reference evidence="1 2" key="1">
    <citation type="submission" date="2019-01" db="EMBL/GenBank/DDBJ databases">
        <title>Draft genome sequence of Cellulomonas takizawaensis strain TKZ-21.</title>
        <authorList>
            <person name="Yamamura H."/>
            <person name="Hayashi T."/>
            <person name="Hamada M."/>
            <person name="Serisawa Y."/>
            <person name="Matsuyama K."/>
            <person name="Nakagawa Y."/>
            <person name="Otoguro M."/>
            <person name="Yanagida F."/>
            <person name="Hayakawa M."/>
        </authorList>
    </citation>
    <scope>NUCLEOTIDE SEQUENCE [LARGE SCALE GENOMIC DNA]</scope>
    <source>
        <strain evidence="1 2">NBRC12680</strain>
    </source>
</reference>
<sequence>MTGSERSARRVANPPEWSRDAATAAAAYQELCHRLGRRLIDEERVSEHGHLHWDAYRLAMEDPSLHRLLLDALRGEPDQVMALSPLFGFIEGDDPDLARAALGVLSPGSREQLVVEQRALDVALVRAAAAGDADAHEPADTWSAWAQRRACHTATDLRVLDTLAATGFSRHVRAQARERARRRRRAADG</sequence>
<dbReference type="EMBL" id="BIMR01000060">
    <property type="protein sequence ID" value="GCE75949.1"/>
    <property type="molecule type" value="Genomic_DNA"/>
</dbReference>
<dbReference type="RefSeq" id="WP_130780557.1">
    <property type="nucleotide sequence ID" value="NZ_BIMR01000060.1"/>
</dbReference>
<keyword evidence="2" id="KW-1185">Reference proteome</keyword>
<evidence type="ECO:0000313" key="2">
    <source>
        <dbReference type="Proteomes" id="UP000289954"/>
    </source>
</evidence>
<dbReference type="Proteomes" id="UP000289954">
    <property type="component" value="Unassembled WGS sequence"/>
</dbReference>
<name>A0A402DP94_9CELL</name>
<gene>
    <name evidence="1" type="ORF">CBZ_10050</name>
</gene>
<comment type="caution">
    <text evidence="1">The sequence shown here is derived from an EMBL/GenBank/DDBJ whole genome shotgun (WGS) entry which is preliminary data.</text>
</comment>
<organism evidence="1 2">
    <name type="scientific">Cellulomonas biazotea</name>
    <dbReference type="NCBI Taxonomy" id="1709"/>
    <lineage>
        <taxon>Bacteria</taxon>
        <taxon>Bacillati</taxon>
        <taxon>Actinomycetota</taxon>
        <taxon>Actinomycetes</taxon>
        <taxon>Micrococcales</taxon>
        <taxon>Cellulomonadaceae</taxon>
        <taxon>Cellulomonas</taxon>
    </lineage>
</organism>
<proteinExistence type="predicted"/>
<dbReference type="OrthoDB" id="3394995at2"/>
<accession>A0A402DP94</accession>